<keyword evidence="4" id="KW-0479">Metal-binding</keyword>
<evidence type="ECO:0000256" key="3">
    <source>
        <dbReference type="ARBA" id="ARBA00012784"/>
    </source>
</evidence>
<comment type="cofactor">
    <cofactor evidence="1">
        <name>Zn(2+)</name>
        <dbReference type="ChEBI" id="CHEBI:29105"/>
    </cofactor>
</comment>
<evidence type="ECO:0000256" key="4">
    <source>
        <dbReference type="ARBA" id="ARBA00022723"/>
    </source>
</evidence>
<evidence type="ECO:0000256" key="1">
    <source>
        <dbReference type="ARBA" id="ARBA00001947"/>
    </source>
</evidence>
<gene>
    <name evidence="8" type="primary">add</name>
    <name evidence="8" type="ORF">F130042H8_05970</name>
</gene>
<keyword evidence="9" id="KW-1185">Reference proteome</keyword>
<sequence length="336" mass="37384">MRFVSLPKAELHCHLDGSLPPVLLQRLCEKAGVELPKEEADFLRKIQAARDCQSLAEYLKAFDLPLASLVTEDAFFQAAKETARDAAAEGIRYLELRFAPLLSVRDDFPAEAIIEAAAAGLADAKKETGIEGGLLLCGMRHFTEKQNLTTLELADRYLGKGVCGLDIAGDEAAFPNERFMPYFKEALKRNLPLTIHAGECGRRENIALAARAGARRIGHGIAMKEDPALMDELARRQIGVELCPSSNIQTKAVSSWEEYPFRTFFDKGVLVSVNTDNRTVTNTTVTQELEILYQHCGMRETEAGTLMEYAMETAFAEPSVKEKILQEIRSWRDEIE</sequence>
<dbReference type="EC" id="3.5.4.4" evidence="3"/>
<dbReference type="InterPro" id="IPR006330">
    <property type="entry name" value="Ado/ade_deaminase"/>
</dbReference>
<dbReference type="SUPFAM" id="SSF51556">
    <property type="entry name" value="Metallo-dependent hydrolases"/>
    <property type="match status" value="1"/>
</dbReference>
<name>A0ABQ0AU33_9FIRM</name>
<dbReference type="EMBL" id="BAABXL010000001">
    <property type="protein sequence ID" value="GAA6267537.1"/>
    <property type="molecule type" value="Genomic_DNA"/>
</dbReference>
<evidence type="ECO:0000256" key="6">
    <source>
        <dbReference type="ARBA" id="ARBA00022833"/>
    </source>
</evidence>
<dbReference type="Gene3D" id="3.20.20.140">
    <property type="entry name" value="Metal-dependent hydrolases"/>
    <property type="match status" value="1"/>
</dbReference>
<dbReference type="Proteomes" id="UP001600894">
    <property type="component" value="Unassembled WGS sequence"/>
</dbReference>
<accession>A0ABQ0AU33</accession>
<dbReference type="Pfam" id="PF00962">
    <property type="entry name" value="A_deaminase"/>
    <property type="match status" value="1"/>
</dbReference>
<keyword evidence="5" id="KW-0378">Hydrolase</keyword>
<evidence type="ECO:0000313" key="9">
    <source>
        <dbReference type="Proteomes" id="UP001600894"/>
    </source>
</evidence>
<proteinExistence type="inferred from homology"/>
<comment type="caution">
    <text evidence="8">The sequence shown here is derived from an EMBL/GenBank/DDBJ whole genome shotgun (WGS) entry which is preliminary data.</text>
</comment>
<dbReference type="PANTHER" id="PTHR11409">
    <property type="entry name" value="ADENOSINE DEAMINASE"/>
    <property type="match status" value="1"/>
</dbReference>
<dbReference type="InterPro" id="IPR001365">
    <property type="entry name" value="A_deaminase_dom"/>
</dbReference>
<evidence type="ECO:0000256" key="5">
    <source>
        <dbReference type="ARBA" id="ARBA00022801"/>
    </source>
</evidence>
<dbReference type="PANTHER" id="PTHR11409:SF43">
    <property type="entry name" value="ADENOSINE DEAMINASE"/>
    <property type="match status" value="1"/>
</dbReference>
<dbReference type="NCBIfam" id="TIGR01430">
    <property type="entry name" value="aden_deam"/>
    <property type="match status" value="1"/>
</dbReference>
<protein>
    <recommendedName>
        <fullName evidence="3">adenosine deaminase</fullName>
        <ecNumber evidence="3">3.5.4.4</ecNumber>
    </recommendedName>
</protein>
<organism evidence="8 9">
    <name type="scientific">Enterocloster alcoholdehydrogenati</name>
    <dbReference type="NCBI Taxonomy" id="2547410"/>
    <lineage>
        <taxon>Bacteria</taxon>
        <taxon>Bacillati</taxon>
        <taxon>Bacillota</taxon>
        <taxon>Clostridia</taxon>
        <taxon>Lachnospirales</taxon>
        <taxon>Lachnospiraceae</taxon>
        <taxon>Enterocloster</taxon>
    </lineage>
</organism>
<evidence type="ECO:0000256" key="2">
    <source>
        <dbReference type="ARBA" id="ARBA00006676"/>
    </source>
</evidence>
<evidence type="ECO:0000313" key="8">
    <source>
        <dbReference type="EMBL" id="GAA6267537.1"/>
    </source>
</evidence>
<keyword evidence="6" id="KW-0862">Zinc</keyword>
<feature type="domain" description="Adenosine deaminase" evidence="7">
    <location>
        <begin position="7"/>
        <end position="330"/>
    </location>
</feature>
<dbReference type="InterPro" id="IPR032466">
    <property type="entry name" value="Metal_Hydrolase"/>
</dbReference>
<evidence type="ECO:0000259" key="7">
    <source>
        <dbReference type="Pfam" id="PF00962"/>
    </source>
</evidence>
<comment type="similarity">
    <text evidence="2">Belongs to the metallo-dependent hydrolases superfamily. Adenosine and AMP deaminases family.</text>
</comment>
<reference evidence="8 9" key="1">
    <citation type="submission" date="2024-04" db="EMBL/GenBank/DDBJ databases">
        <title>Defined microbial consortia suppress multidrug-resistant proinflammatory Enterobacteriaceae via ecological control.</title>
        <authorList>
            <person name="Furuichi M."/>
            <person name="Kawaguchi T."/>
            <person name="Pust M."/>
            <person name="Yasuma K."/>
            <person name="Plichta D."/>
            <person name="Hasegawa N."/>
            <person name="Ohya T."/>
            <person name="Bhattarai S."/>
            <person name="Sasajima S."/>
            <person name="Aoto Y."/>
            <person name="Tuganbaev T."/>
            <person name="Yaginuma M."/>
            <person name="Ueda M."/>
            <person name="Okahashi N."/>
            <person name="Amafuji K."/>
            <person name="Kiridooshi Y."/>
            <person name="Sugita K."/>
            <person name="Strazar M."/>
            <person name="Skelly A."/>
            <person name="Suda W."/>
            <person name="Hattori M."/>
            <person name="Nakamoto N."/>
            <person name="Caballero S."/>
            <person name="Norman J."/>
            <person name="Olle B."/>
            <person name="Tanoue T."/>
            <person name="Arita M."/>
            <person name="Bucci V."/>
            <person name="Atarashi K."/>
            <person name="Xavier R."/>
            <person name="Honda K."/>
        </authorList>
    </citation>
    <scope>NUCLEOTIDE SEQUENCE [LARGE SCALE GENOMIC DNA]</scope>
    <source>
        <strain evidence="9">f13</strain>
    </source>
</reference>
<dbReference type="RefSeq" id="WP_176254081.1">
    <property type="nucleotide sequence ID" value="NZ_BAABXL010000001.1"/>
</dbReference>